<evidence type="ECO:0000256" key="3">
    <source>
        <dbReference type="ARBA" id="ARBA00023163"/>
    </source>
</evidence>
<dbReference type="SUPFAM" id="SSF46785">
    <property type="entry name" value="Winged helix' DNA-binding domain"/>
    <property type="match status" value="1"/>
</dbReference>
<keyword evidence="1" id="KW-0805">Transcription regulation</keyword>
<gene>
    <name evidence="5" type="ORF">AN964_24320</name>
</gene>
<name>A0A0Q3T9M6_9BACI</name>
<feature type="domain" description="HTH marR-type" evidence="4">
    <location>
        <begin position="6"/>
        <end position="138"/>
    </location>
</feature>
<comment type="caution">
    <text evidence="5">The sequence shown here is derived from an EMBL/GenBank/DDBJ whole genome shotgun (WGS) entry which is preliminary data.</text>
</comment>
<keyword evidence="2" id="KW-0238">DNA-binding</keyword>
<reference evidence="5 6" key="1">
    <citation type="submission" date="2015-09" db="EMBL/GenBank/DDBJ databases">
        <title>Genome sequencing project for genomic taxonomy and phylogenomics of Bacillus-like bacteria.</title>
        <authorList>
            <person name="Liu B."/>
            <person name="Wang J."/>
            <person name="Zhu Y."/>
            <person name="Liu G."/>
            <person name="Chen Q."/>
            <person name="Chen Z."/>
            <person name="Lan J."/>
            <person name="Che J."/>
            <person name="Ge C."/>
            <person name="Shi H."/>
            <person name="Pan Z."/>
            <person name="Liu X."/>
        </authorList>
    </citation>
    <scope>NUCLEOTIDE SEQUENCE [LARGE SCALE GENOMIC DNA]</scope>
    <source>
        <strain evidence="5 6">LMG 18435</strain>
    </source>
</reference>
<dbReference type="PATRIC" id="fig|157838.3.peg.5352"/>
<evidence type="ECO:0000256" key="1">
    <source>
        <dbReference type="ARBA" id="ARBA00023015"/>
    </source>
</evidence>
<dbReference type="RefSeq" id="WP_055742359.1">
    <property type="nucleotide sequence ID" value="NZ_JAAIWL010000012.1"/>
</dbReference>
<dbReference type="PANTHER" id="PTHR42756:SF1">
    <property type="entry name" value="TRANSCRIPTIONAL REPRESSOR OF EMRAB OPERON"/>
    <property type="match status" value="1"/>
</dbReference>
<dbReference type="InterPro" id="IPR000835">
    <property type="entry name" value="HTH_MarR-typ"/>
</dbReference>
<dbReference type="SMART" id="SM00347">
    <property type="entry name" value="HTH_MARR"/>
    <property type="match status" value="1"/>
</dbReference>
<evidence type="ECO:0000313" key="6">
    <source>
        <dbReference type="Proteomes" id="UP000051888"/>
    </source>
</evidence>
<evidence type="ECO:0000256" key="2">
    <source>
        <dbReference type="ARBA" id="ARBA00023125"/>
    </source>
</evidence>
<dbReference type="InterPro" id="IPR036388">
    <property type="entry name" value="WH-like_DNA-bd_sf"/>
</dbReference>
<dbReference type="PRINTS" id="PR00598">
    <property type="entry name" value="HTHMARR"/>
</dbReference>
<accession>A0A0Q3T9M6</accession>
<organism evidence="5 6">
    <name type="scientific">Heyndrickxia shackletonii</name>
    <dbReference type="NCBI Taxonomy" id="157838"/>
    <lineage>
        <taxon>Bacteria</taxon>
        <taxon>Bacillati</taxon>
        <taxon>Bacillota</taxon>
        <taxon>Bacilli</taxon>
        <taxon>Bacillales</taxon>
        <taxon>Bacillaceae</taxon>
        <taxon>Heyndrickxia</taxon>
    </lineage>
</organism>
<evidence type="ECO:0000259" key="4">
    <source>
        <dbReference type="PROSITE" id="PS50995"/>
    </source>
</evidence>
<keyword evidence="3" id="KW-0804">Transcription</keyword>
<dbReference type="PROSITE" id="PS50995">
    <property type="entry name" value="HTH_MARR_2"/>
    <property type="match status" value="1"/>
</dbReference>
<evidence type="ECO:0000313" key="5">
    <source>
        <dbReference type="EMBL" id="KQL50752.1"/>
    </source>
</evidence>
<dbReference type="Proteomes" id="UP000051888">
    <property type="component" value="Unassembled WGS sequence"/>
</dbReference>
<protein>
    <submittedName>
        <fullName evidence="5">MarR family transcriptional regulator</fullName>
    </submittedName>
</protein>
<dbReference type="PROSITE" id="PS01117">
    <property type="entry name" value="HTH_MARR_1"/>
    <property type="match status" value="1"/>
</dbReference>
<dbReference type="AlphaFoldDB" id="A0A0Q3T9M6"/>
<dbReference type="PANTHER" id="PTHR42756">
    <property type="entry name" value="TRANSCRIPTIONAL REGULATOR, MARR"/>
    <property type="match status" value="1"/>
</dbReference>
<dbReference type="GO" id="GO:0003677">
    <property type="term" value="F:DNA binding"/>
    <property type="evidence" value="ECO:0007669"/>
    <property type="project" value="UniProtKB-KW"/>
</dbReference>
<dbReference type="EMBL" id="LJJC01000015">
    <property type="protein sequence ID" value="KQL50752.1"/>
    <property type="molecule type" value="Genomic_DNA"/>
</dbReference>
<dbReference type="InterPro" id="IPR036390">
    <property type="entry name" value="WH_DNA-bd_sf"/>
</dbReference>
<proteinExistence type="predicted"/>
<dbReference type="InterPro" id="IPR023187">
    <property type="entry name" value="Tscrpt_reg_MarR-type_CS"/>
</dbReference>
<dbReference type="Pfam" id="PF01047">
    <property type="entry name" value="MarR"/>
    <property type="match status" value="1"/>
</dbReference>
<dbReference type="GO" id="GO:0003700">
    <property type="term" value="F:DNA-binding transcription factor activity"/>
    <property type="evidence" value="ECO:0007669"/>
    <property type="project" value="InterPro"/>
</dbReference>
<keyword evidence="6" id="KW-1185">Reference proteome</keyword>
<sequence>MVISMDKSIGSASVRTSKKMSRILNLYLKPFNITTEQWSVLRTLSESDRISQKELSELADKDQATLTKILDLLEKHDFVKRIANPTDRRSYLIAITESGMDLTKKVAPYSEDIFTKIINGIDEKSLAVYQEVLLLLEENIDTLLEQENN</sequence>
<dbReference type="STRING" id="157838.AN964_24320"/>
<dbReference type="Gene3D" id="1.10.10.10">
    <property type="entry name" value="Winged helix-like DNA-binding domain superfamily/Winged helix DNA-binding domain"/>
    <property type="match status" value="1"/>
</dbReference>